<evidence type="ECO:0000313" key="1">
    <source>
        <dbReference type="EMBL" id="GHG92999.1"/>
    </source>
</evidence>
<organism evidence="1 2">
    <name type="scientific">Pseudodonghicola xiamenensis</name>
    <dbReference type="NCBI Taxonomy" id="337702"/>
    <lineage>
        <taxon>Bacteria</taxon>
        <taxon>Pseudomonadati</taxon>
        <taxon>Pseudomonadota</taxon>
        <taxon>Alphaproteobacteria</taxon>
        <taxon>Rhodobacterales</taxon>
        <taxon>Paracoccaceae</taxon>
        <taxon>Pseudodonghicola</taxon>
    </lineage>
</organism>
<keyword evidence="2" id="KW-1185">Reference proteome</keyword>
<sequence>MTATATYDSASNTFTLKIGMWWNAYPIDDLGSWLKFYRDQRVRFPKSGTSYDGTIAALEKLARERGLSL</sequence>
<comment type="caution">
    <text evidence="1">The sequence shown here is derived from an EMBL/GenBank/DDBJ whole genome shotgun (WGS) entry which is preliminary data.</text>
</comment>
<evidence type="ECO:0000313" key="2">
    <source>
        <dbReference type="Proteomes" id="UP000611500"/>
    </source>
</evidence>
<accession>A0A8J3H9A6</accession>
<name>A0A8J3H9A6_9RHOB</name>
<dbReference type="AlphaFoldDB" id="A0A8J3H9A6"/>
<dbReference type="RefSeq" id="WP_028094447.1">
    <property type="nucleotide sequence ID" value="NZ_BNAP01000010.1"/>
</dbReference>
<protein>
    <submittedName>
        <fullName evidence="1">Uncharacterized protein</fullName>
    </submittedName>
</protein>
<proteinExistence type="predicted"/>
<dbReference type="Proteomes" id="UP000611500">
    <property type="component" value="Unassembled WGS sequence"/>
</dbReference>
<gene>
    <name evidence="1" type="ORF">GCM10010961_25190</name>
</gene>
<dbReference type="EMBL" id="BNAP01000010">
    <property type="protein sequence ID" value="GHG92999.1"/>
    <property type="molecule type" value="Genomic_DNA"/>
</dbReference>
<reference evidence="1" key="1">
    <citation type="journal article" date="2014" name="Int. J. Syst. Evol. Microbiol.">
        <title>Complete genome sequence of Corynebacterium casei LMG S-19264T (=DSM 44701T), isolated from a smear-ripened cheese.</title>
        <authorList>
            <consortium name="US DOE Joint Genome Institute (JGI-PGF)"/>
            <person name="Walter F."/>
            <person name="Albersmeier A."/>
            <person name="Kalinowski J."/>
            <person name="Ruckert C."/>
        </authorList>
    </citation>
    <scope>NUCLEOTIDE SEQUENCE</scope>
    <source>
        <strain evidence="1">CGMCC 1.7081</strain>
    </source>
</reference>
<reference evidence="1" key="2">
    <citation type="submission" date="2020-09" db="EMBL/GenBank/DDBJ databases">
        <authorList>
            <person name="Sun Q."/>
            <person name="Zhou Y."/>
        </authorList>
    </citation>
    <scope>NUCLEOTIDE SEQUENCE</scope>
    <source>
        <strain evidence="1">CGMCC 1.7081</strain>
    </source>
</reference>